<evidence type="ECO:0000259" key="11">
    <source>
        <dbReference type="Pfam" id="PF04963"/>
    </source>
</evidence>
<keyword evidence="6" id="KW-0731">Sigma factor</keyword>
<dbReference type="GO" id="GO:0000428">
    <property type="term" value="C:DNA-directed RNA polymerase complex"/>
    <property type="evidence" value="ECO:0007669"/>
    <property type="project" value="UniProtKB-KW"/>
</dbReference>
<dbReference type="InterPro" id="IPR010982">
    <property type="entry name" value="Lambda_DNA-bd_dom_sf"/>
</dbReference>
<keyword evidence="4" id="KW-0548">Nucleotidyltransferase</keyword>
<protein>
    <recommendedName>
        <fullName evidence="14">RNA polymerase sigma-54 factor</fullName>
    </recommendedName>
</protein>
<evidence type="ECO:0000256" key="8">
    <source>
        <dbReference type="ARBA" id="ARBA00023163"/>
    </source>
</evidence>
<keyword evidence="7" id="KW-0238">DNA-binding</keyword>
<evidence type="ECO:0000256" key="5">
    <source>
        <dbReference type="ARBA" id="ARBA00023015"/>
    </source>
</evidence>
<dbReference type="PROSITE" id="PS50044">
    <property type="entry name" value="SIGMA54_3"/>
    <property type="match status" value="1"/>
</dbReference>
<dbReference type="PIRSF" id="PIRSF000774">
    <property type="entry name" value="RpoN"/>
    <property type="match status" value="1"/>
</dbReference>
<keyword evidence="2" id="KW-0240">DNA-directed RNA polymerase</keyword>
<dbReference type="GO" id="GO:0006352">
    <property type="term" value="P:DNA-templated transcription initiation"/>
    <property type="evidence" value="ECO:0007669"/>
    <property type="project" value="InterPro"/>
</dbReference>
<name>A0A937X9I3_UNCEI</name>
<feature type="domain" description="RNA polymerase sigma factor 54 core-binding" evidence="11">
    <location>
        <begin position="117"/>
        <end position="308"/>
    </location>
</feature>
<evidence type="ECO:0000256" key="7">
    <source>
        <dbReference type="ARBA" id="ARBA00023125"/>
    </source>
</evidence>
<gene>
    <name evidence="12" type="ORF">FJY75_09155</name>
</gene>
<sequence length="492" mass="55981">MRPSLGQSLQLRTELRLSPQMVMTMNLLALPILDFNQEMERLAEENPVLEVENPAEISGADVEKAPSKEDAGAEWDERVMRQIAELADAPGESPGAWAGGGQGREEDWTDPLLRLTPTTTLQQDLLQQVHLGLSGLDEKIGEFLVQDLDSRGFLVRPLAELARDIAAYAEQPVAEEQVARVLAHLKDTLEPPGVCAESTEESITLQLRRRGLEKWSELLVRGYQLLSAGRERELTRLCAKHKVEPSFVFEQLSRLYFVPTTGVNEDTFDASTVRPEVLIVPAHPEIHGPGRYEVRYNSGAVVQLRLNPRIIDMARRRDLLKPEERQFLKHKVNQARWLRQVIDDRRSLLQRTVQAIVDRQWRFLDRGMRFLRPLTQREIAEVVERDESTISRLINGRYAETPQGTIPLSTFFSQALGDASGAAARESLRDIMDREREGRAFTDDELAEQMRLRGYAVQRRTINKYRRMLGGYYALKRSVRRAMNRAAESPGA</sequence>
<evidence type="ECO:0000256" key="6">
    <source>
        <dbReference type="ARBA" id="ARBA00023082"/>
    </source>
</evidence>
<dbReference type="PANTHER" id="PTHR32248:SF4">
    <property type="entry name" value="RNA POLYMERASE SIGMA-54 FACTOR"/>
    <property type="match status" value="1"/>
</dbReference>
<dbReference type="InterPro" id="IPR007046">
    <property type="entry name" value="RNA_pol_sigma_54_core-bd"/>
</dbReference>
<keyword evidence="3" id="KW-0808">Transferase</keyword>
<dbReference type="Pfam" id="PF04552">
    <property type="entry name" value="Sigma54_DBD"/>
    <property type="match status" value="1"/>
</dbReference>
<evidence type="ECO:0000256" key="3">
    <source>
        <dbReference type="ARBA" id="ARBA00022679"/>
    </source>
</evidence>
<evidence type="ECO:0000256" key="9">
    <source>
        <dbReference type="SAM" id="MobiDB-lite"/>
    </source>
</evidence>
<dbReference type="InterPro" id="IPR000394">
    <property type="entry name" value="RNA_pol_sigma_54"/>
</dbReference>
<reference evidence="12" key="1">
    <citation type="submission" date="2019-03" db="EMBL/GenBank/DDBJ databases">
        <title>Lake Tanganyika Metagenome-Assembled Genomes (MAGs).</title>
        <authorList>
            <person name="Tran P."/>
        </authorList>
    </citation>
    <scope>NUCLEOTIDE SEQUENCE</scope>
    <source>
        <strain evidence="12">M_DeepCast_400m_m2_100</strain>
    </source>
</reference>
<organism evidence="12 13">
    <name type="scientific">Eiseniibacteriota bacterium</name>
    <dbReference type="NCBI Taxonomy" id="2212470"/>
    <lineage>
        <taxon>Bacteria</taxon>
        <taxon>Candidatus Eiseniibacteriota</taxon>
    </lineage>
</organism>
<keyword evidence="8" id="KW-0804">Transcription</keyword>
<evidence type="ECO:0000259" key="10">
    <source>
        <dbReference type="Pfam" id="PF04552"/>
    </source>
</evidence>
<dbReference type="PROSITE" id="PS00718">
    <property type="entry name" value="SIGMA54_2"/>
    <property type="match status" value="1"/>
</dbReference>
<dbReference type="GO" id="GO:0016779">
    <property type="term" value="F:nucleotidyltransferase activity"/>
    <property type="evidence" value="ECO:0007669"/>
    <property type="project" value="UniProtKB-KW"/>
</dbReference>
<dbReference type="Gene3D" id="1.10.10.1330">
    <property type="entry name" value="RNA polymerase sigma-54 factor, core-binding domain"/>
    <property type="match status" value="1"/>
</dbReference>
<dbReference type="GO" id="GO:0003677">
    <property type="term" value="F:DNA binding"/>
    <property type="evidence" value="ECO:0007669"/>
    <property type="project" value="UniProtKB-KW"/>
</dbReference>
<dbReference type="PRINTS" id="PR00045">
    <property type="entry name" value="SIGMA54FCT"/>
</dbReference>
<dbReference type="Pfam" id="PF00309">
    <property type="entry name" value="Sigma54_AID"/>
    <property type="match status" value="1"/>
</dbReference>
<feature type="domain" description="RNA polymerase sigma factor 54 DNA-binding" evidence="10">
    <location>
        <begin position="326"/>
        <end position="470"/>
    </location>
</feature>
<dbReference type="PANTHER" id="PTHR32248">
    <property type="entry name" value="RNA POLYMERASE SIGMA-54 FACTOR"/>
    <property type="match status" value="1"/>
</dbReference>
<dbReference type="Proteomes" id="UP000748308">
    <property type="component" value="Unassembled WGS sequence"/>
</dbReference>
<accession>A0A937X9I3</accession>
<evidence type="ECO:0000256" key="2">
    <source>
        <dbReference type="ARBA" id="ARBA00022478"/>
    </source>
</evidence>
<dbReference type="InterPro" id="IPR038709">
    <property type="entry name" value="RpoN_core-bd_sf"/>
</dbReference>
<proteinExistence type="inferred from homology"/>
<feature type="region of interest" description="Disordered" evidence="9">
    <location>
        <begin position="53"/>
        <end position="73"/>
    </location>
</feature>
<evidence type="ECO:0000313" key="13">
    <source>
        <dbReference type="Proteomes" id="UP000748308"/>
    </source>
</evidence>
<dbReference type="InterPro" id="IPR007634">
    <property type="entry name" value="RNA_pol_sigma_54_DNA-bd"/>
</dbReference>
<dbReference type="Pfam" id="PF04963">
    <property type="entry name" value="Sigma54_CBD"/>
    <property type="match status" value="1"/>
</dbReference>
<dbReference type="GO" id="GO:0001216">
    <property type="term" value="F:DNA-binding transcription activator activity"/>
    <property type="evidence" value="ECO:0007669"/>
    <property type="project" value="InterPro"/>
</dbReference>
<dbReference type="AlphaFoldDB" id="A0A937X9I3"/>
<dbReference type="Gene3D" id="1.10.10.60">
    <property type="entry name" value="Homeodomain-like"/>
    <property type="match status" value="1"/>
</dbReference>
<evidence type="ECO:0008006" key="14">
    <source>
        <dbReference type="Google" id="ProtNLM"/>
    </source>
</evidence>
<keyword evidence="5" id="KW-0805">Transcription regulation</keyword>
<comment type="caution">
    <text evidence="12">The sequence shown here is derived from an EMBL/GenBank/DDBJ whole genome shotgun (WGS) entry which is preliminary data.</text>
</comment>
<feature type="compositionally biased region" description="Basic and acidic residues" evidence="9">
    <location>
        <begin position="61"/>
        <end position="73"/>
    </location>
</feature>
<evidence type="ECO:0000256" key="4">
    <source>
        <dbReference type="ARBA" id="ARBA00022695"/>
    </source>
</evidence>
<comment type="similarity">
    <text evidence="1">Belongs to the sigma-54 factor family.</text>
</comment>
<evidence type="ECO:0000256" key="1">
    <source>
        <dbReference type="ARBA" id="ARBA00008798"/>
    </source>
</evidence>
<evidence type="ECO:0000313" key="12">
    <source>
        <dbReference type="EMBL" id="MBM3318005.1"/>
    </source>
</evidence>
<dbReference type="SUPFAM" id="SSF47413">
    <property type="entry name" value="lambda repressor-like DNA-binding domains"/>
    <property type="match status" value="1"/>
</dbReference>
<dbReference type="GO" id="GO:0016987">
    <property type="term" value="F:sigma factor activity"/>
    <property type="evidence" value="ECO:0007669"/>
    <property type="project" value="UniProtKB-KW"/>
</dbReference>
<dbReference type="EMBL" id="VGIY01000237">
    <property type="protein sequence ID" value="MBM3318005.1"/>
    <property type="molecule type" value="Genomic_DNA"/>
</dbReference>